<evidence type="ECO:0000259" key="1">
    <source>
        <dbReference type="Pfam" id="PF05662"/>
    </source>
</evidence>
<name>A0A0T7GYD3_NEOGA</name>
<dbReference type="InterPro" id="IPR008635">
    <property type="entry name" value="Coiled_stalk_dom"/>
</dbReference>
<protein>
    <recommendedName>
        <fullName evidence="1">Trimeric autotransporter adhesin YadA-like stalk domain-containing protein</fullName>
    </recommendedName>
</protein>
<accession>A0A0T7GYD3</accession>
<dbReference type="GO" id="GO:0019867">
    <property type="term" value="C:outer membrane"/>
    <property type="evidence" value="ECO:0007669"/>
    <property type="project" value="InterPro"/>
</dbReference>
<dbReference type="AlphaFoldDB" id="A0A0T7GYD3"/>
<organism evidence="2 3">
    <name type="scientific">Neorhizobium galegae bv. officinalis</name>
    <dbReference type="NCBI Taxonomy" id="323656"/>
    <lineage>
        <taxon>Bacteria</taxon>
        <taxon>Pseudomonadati</taxon>
        <taxon>Pseudomonadota</taxon>
        <taxon>Alphaproteobacteria</taxon>
        <taxon>Hyphomicrobiales</taxon>
        <taxon>Rhizobiaceae</taxon>
        <taxon>Rhizobium/Agrobacterium group</taxon>
        <taxon>Neorhizobium</taxon>
    </lineage>
</organism>
<dbReference type="Gene3D" id="2.150.10.10">
    <property type="entry name" value="Serralysin-like metalloprotease, C-terminal"/>
    <property type="match status" value="1"/>
</dbReference>
<reference evidence="2 3" key="1">
    <citation type="submission" date="2014-08" db="EMBL/GenBank/DDBJ databases">
        <authorList>
            <person name="Chen Y.-H."/>
        </authorList>
    </citation>
    <scope>NUCLEOTIDE SEQUENCE [LARGE SCALE GENOMIC DNA]</scope>
</reference>
<dbReference type="InterPro" id="IPR011049">
    <property type="entry name" value="Serralysin-like_metalloprot_C"/>
</dbReference>
<dbReference type="RefSeq" id="WP_046637255.1">
    <property type="nucleotide sequence ID" value="NZ_CCRK01000012.1"/>
</dbReference>
<gene>
    <name evidence="2" type="ORF">NGAL_HAMBI1189_44190</name>
</gene>
<sequence length="431" mass="44111">MPYDSNGNYTLPGSYFVENGDTVLPVQHNPPLEDVQAALSSVILRSGVAPMSGDLKMGSKKITGMAAGTATTDAVNKGQLDQVSFRYSVKTGNYKGLVTDNGALLWFTGATPTLTLDPAATLGANWNVTVKAAGGDLIIDPNLAELVNGIATVTIKNGTLGLLICDGTAFKLHTDLSTNGGLMSGDIDMGGNDLLNVVFGGSIAGPQLQGYYTGLEVSTNASDAANDFDIDVGSAAADTSPYYLMQLTSALTKRADAAWAVGTNQGALDTGAIGNNTYYIHEIQRPDTGVTDALISLSLTAPTMPAGYTRKRPIATFRRVAGVNGAPTSLLSSPSHVRAFVNFVGTGTVAIRASLNVSSITDGGVGIYTVNFATALADPNYVGLAMAGTGSSGLVATGPTAVPTTTAFRITVASVAGAVTDADYVSFAAVR</sequence>
<dbReference type="Proteomes" id="UP000039660">
    <property type="component" value="Unassembled WGS sequence"/>
</dbReference>
<evidence type="ECO:0000313" key="2">
    <source>
        <dbReference type="EMBL" id="CDZ52309.1"/>
    </source>
</evidence>
<proteinExistence type="predicted"/>
<evidence type="ECO:0000313" key="3">
    <source>
        <dbReference type="Proteomes" id="UP000039660"/>
    </source>
</evidence>
<dbReference type="Pfam" id="PF05662">
    <property type="entry name" value="YadA_stalk"/>
    <property type="match status" value="1"/>
</dbReference>
<feature type="domain" description="Trimeric autotransporter adhesin YadA-like stalk" evidence="1">
    <location>
        <begin position="61"/>
        <end position="99"/>
    </location>
</feature>
<dbReference type="EMBL" id="CCRK01000012">
    <property type="protein sequence ID" value="CDZ52309.1"/>
    <property type="molecule type" value="Genomic_DNA"/>
</dbReference>
<dbReference type="SUPFAM" id="SSF101967">
    <property type="entry name" value="Adhesin YadA, collagen-binding domain"/>
    <property type="match status" value="1"/>
</dbReference>